<keyword evidence="2" id="KW-1185">Reference proteome</keyword>
<organism evidence="1 2">
    <name type="scientific">Tomitella cavernea</name>
    <dbReference type="NCBI Taxonomy" id="1387982"/>
    <lineage>
        <taxon>Bacteria</taxon>
        <taxon>Bacillati</taxon>
        <taxon>Actinomycetota</taxon>
        <taxon>Actinomycetes</taxon>
        <taxon>Mycobacteriales</taxon>
        <taxon>Tomitella</taxon>
    </lineage>
</organism>
<gene>
    <name evidence="1" type="ORF">GCM10023353_30610</name>
</gene>
<accession>A0ABP9CVV3</accession>
<name>A0ABP9CVV3_9ACTN</name>
<evidence type="ECO:0000313" key="2">
    <source>
        <dbReference type="Proteomes" id="UP001500839"/>
    </source>
</evidence>
<reference evidence="2" key="1">
    <citation type="journal article" date="2019" name="Int. J. Syst. Evol. Microbiol.">
        <title>The Global Catalogue of Microorganisms (GCM) 10K type strain sequencing project: providing services to taxonomists for standard genome sequencing and annotation.</title>
        <authorList>
            <consortium name="The Broad Institute Genomics Platform"/>
            <consortium name="The Broad Institute Genome Sequencing Center for Infectious Disease"/>
            <person name="Wu L."/>
            <person name="Ma J."/>
        </authorList>
    </citation>
    <scope>NUCLEOTIDE SEQUENCE [LARGE SCALE GENOMIC DNA]</scope>
    <source>
        <strain evidence="2">JCM 18542</strain>
    </source>
</reference>
<sequence>MGSLQDMFNYVAGSIGDLGAMFVGNVNDAFDFVNGSLANLFG</sequence>
<dbReference type="RefSeq" id="WP_277952140.1">
    <property type="nucleotide sequence ID" value="NZ_BAABKQ010000001.1"/>
</dbReference>
<evidence type="ECO:0000313" key="1">
    <source>
        <dbReference type="EMBL" id="GAA4820543.1"/>
    </source>
</evidence>
<dbReference type="EMBL" id="BAABKQ010000001">
    <property type="protein sequence ID" value="GAA4820543.1"/>
    <property type="molecule type" value="Genomic_DNA"/>
</dbReference>
<dbReference type="Proteomes" id="UP001500839">
    <property type="component" value="Unassembled WGS sequence"/>
</dbReference>
<protein>
    <submittedName>
        <fullName evidence="1">Uncharacterized protein</fullName>
    </submittedName>
</protein>
<proteinExistence type="predicted"/>
<comment type="caution">
    <text evidence="1">The sequence shown here is derived from an EMBL/GenBank/DDBJ whole genome shotgun (WGS) entry which is preliminary data.</text>
</comment>